<accession>A0A3M8SZD7</accession>
<evidence type="ECO:0000313" key="3">
    <source>
        <dbReference type="Proteomes" id="UP000275401"/>
    </source>
</evidence>
<protein>
    <submittedName>
        <fullName evidence="2">Uncharacterized protein</fullName>
    </submittedName>
</protein>
<dbReference type="RefSeq" id="WP_123107555.1">
    <property type="nucleotide sequence ID" value="NZ_RIBZ01000829.1"/>
</dbReference>
<dbReference type="InterPro" id="IPR010144">
    <property type="entry name" value="CRISPR-assoc_prot_Csd1-typ"/>
</dbReference>
<sequence>MNLARLAAYATDRRLVYGWRRRYVPWVLDITDPHDPRFTPHGSHEDVPYVRRSGKGSAPRPGCDTLDYLIGRHHDAWTDQLRRFAEHDDGPGARAARTALDAGILTSLVPPPSSKPSDLVVLRASGQLIHQDPGLARFWEAQLRTGLDAGLHGVCLCCAGTAAPLARLVPAYLPPSAFRQNGAGDLALYPASKNRPGTSPVPVCLDCACALGAALPDLAGRPDHHHRTQEGTLLLWWGLDGAGDFPLGALLTHPDPAALAAAPTSGRLCAMLLKPATGRIALTWFLDEPTRTVLDRIRHWYDTTGVYDGWSDTIRLTGIPSMHHQLGRWNPRTRTYQHLSPTTPPESGLWTAALSGHLPHQHARAALTATRRDNRVSTGRTALLQLCSASAHGAR</sequence>
<dbReference type="Pfam" id="PF09709">
    <property type="entry name" value="Cas_Csd1"/>
    <property type="match status" value="1"/>
</dbReference>
<feature type="region of interest" description="Disordered" evidence="1">
    <location>
        <begin position="39"/>
        <end position="60"/>
    </location>
</feature>
<name>A0A3M8SZD7_9ACTN</name>
<dbReference type="EMBL" id="RIBZ01000829">
    <property type="protein sequence ID" value="RNF86761.1"/>
    <property type="molecule type" value="Genomic_DNA"/>
</dbReference>
<proteinExistence type="predicted"/>
<gene>
    <name evidence="2" type="ORF">EEJ42_42910</name>
</gene>
<evidence type="ECO:0000313" key="2">
    <source>
        <dbReference type="EMBL" id="RNF86761.1"/>
    </source>
</evidence>
<keyword evidence="3" id="KW-1185">Reference proteome</keyword>
<reference evidence="2 3" key="1">
    <citation type="submission" date="2018-11" db="EMBL/GenBank/DDBJ databases">
        <title>The Potential of Streptomyces as Biocontrol Agents against the Tomato grey mould, Botrytis cinerea (Gray mold) Frontiers in Microbiology.</title>
        <authorList>
            <person name="Li D."/>
        </authorList>
    </citation>
    <scope>NUCLEOTIDE SEQUENCE [LARGE SCALE GENOMIC DNA]</scope>
    <source>
        <strain evidence="2 3">NEAU-LD23</strain>
    </source>
</reference>
<dbReference type="AlphaFoldDB" id="A0A3M8SZD7"/>
<comment type="caution">
    <text evidence="2">The sequence shown here is derived from an EMBL/GenBank/DDBJ whole genome shotgun (WGS) entry which is preliminary data.</text>
</comment>
<evidence type="ECO:0000256" key="1">
    <source>
        <dbReference type="SAM" id="MobiDB-lite"/>
    </source>
</evidence>
<dbReference type="Proteomes" id="UP000275401">
    <property type="component" value="Unassembled WGS sequence"/>
</dbReference>
<organism evidence="2 3">
    <name type="scientific">Streptomyces botrytidirepellens</name>
    <dbReference type="NCBI Taxonomy" id="2486417"/>
    <lineage>
        <taxon>Bacteria</taxon>
        <taxon>Bacillati</taxon>
        <taxon>Actinomycetota</taxon>
        <taxon>Actinomycetes</taxon>
        <taxon>Kitasatosporales</taxon>
        <taxon>Streptomycetaceae</taxon>
        <taxon>Streptomyces</taxon>
    </lineage>
</organism>
<feature type="compositionally biased region" description="Basic and acidic residues" evidence="1">
    <location>
        <begin position="39"/>
        <end position="49"/>
    </location>
</feature>